<dbReference type="Gene3D" id="3.10.50.10">
    <property type="match status" value="1"/>
</dbReference>
<reference evidence="10" key="1">
    <citation type="journal article" date="2002" name="Science">
        <title>The genome sequence of the malaria mosquito Anopheles gambiae.</title>
        <authorList>
            <person name="Holt R.A."/>
            <person name="Subramanian G.M."/>
            <person name="Halpern A."/>
            <person name="Sutton G.G."/>
            <person name="Charlab R."/>
            <person name="Nusskern D.R."/>
            <person name="Wincker P."/>
            <person name="Clark A.G."/>
            <person name="Ribeiro J.M."/>
            <person name="Wides R."/>
            <person name="Salzberg S.L."/>
            <person name="Loftus B."/>
            <person name="Yandell M."/>
            <person name="Majoros W.H."/>
            <person name="Rusch D.B."/>
            <person name="Lai Z."/>
            <person name="Kraft C.L."/>
            <person name="Abril J.F."/>
            <person name="Anthouard V."/>
            <person name="Arensburger P."/>
            <person name="Atkinson P.W."/>
            <person name="Baden H."/>
            <person name="de Berardinis V."/>
            <person name="Baldwin D."/>
            <person name="Benes V."/>
            <person name="Biedler J."/>
            <person name="Blass C."/>
            <person name="Bolanos R."/>
            <person name="Boscus D."/>
            <person name="Barnstead M."/>
            <person name="Cai S."/>
            <person name="Center A."/>
            <person name="Chaturverdi K."/>
            <person name="Christophides G.K."/>
            <person name="Chrystal M.A."/>
            <person name="Clamp M."/>
            <person name="Cravchik A."/>
            <person name="Curwen V."/>
            <person name="Dana A."/>
            <person name="Delcher A."/>
            <person name="Dew I."/>
            <person name="Evans C.A."/>
            <person name="Flanigan M."/>
            <person name="Grundschober-Freimoser A."/>
            <person name="Friedli L."/>
            <person name="Gu Z."/>
            <person name="Guan P."/>
            <person name="Guigo R."/>
            <person name="Hillenmeyer M.E."/>
            <person name="Hladun S.L."/>
            <person name="Hogan J.R."/>
            <person name="Hong Y.S."/>
            <person name="Hoover J."/>
            <person name="Jaillon O."/>
            <person name="Ke Z."/>
            <person name="Kodira C."/>
            <person name="Kokoza E."/>
            <person name="Koutsos A."/>
            <person name="Letunic I."/>
            <person name="Levitsky A."/>
            <person name="Liang Y."/>
            <person name="Lin J.J."/>
            <person name="Lobo N.F."/>
            <person name="Lopez J.R."/>
            <person name="Malek J.A."/>
            <person name="McIntosh T.C."/>
            <person name="Meister S."/>
            <person name="Miller J."/>
            <person name="Mobarry C."/>
            <person name="Mongin E."/>
            <person name="Murphy S.D."/>
            <person name="O'Brochta D.A."/>
            <person name="Pfannkoch C."/>
            <person name="Qi R."/>
            <person name="Regier M.A."/>
            <person name="Remington K."/>
            <person name="Shao H."/>
            <person name="Sharakhova M.V."/>
            <person name="Sitter C.D."/>
            <person name="Shetty J."/>
            <person name="Smith T.J."/>
            <person name="Strong R."/>
            <person name="Sun J."/>
            <person name="Thomasova D."/>
            <person name="Ton L.Q."/>
            <person name="Topalis P."/>
            <person name="Tu Z."/>
            <person name="Unger M.F."/>
            <person name="Walenz B."/>
            <person name="Wang A."/>
            <person name="Wang J."/>
            <person name="Wang M."/>
            <person name="Wang X."/>
            <person name="Woodford K.J."/>
            <person name="Wortman J.R."/>
            <person name="Wu M."/>
            <person name="Yao A."/>
            <person name="Zdobnov E.M."/>
            <person name="Zhang H."/>
            <person name="Zhao Q."/>
            <person name="Zhao S."/>
            <person name="Zhu S.C."/>
            <person name="Zhimulev I."/>
            <person name="Coluzzi M."/>
            <person name="della Torre A."/>
            <person name="Roth C.W."/>
            <person name="Louis C."/>
            <person name="Kalush F."/>
            <person name="Mural R.J."/>
            <person name="Myers E.W."/>
            <person name="Adams M.D."/>
            <person name="Smith H.O."/>
            <person name="Broder S."/>
            <person name="Gardner M.J."/>
            <person name="Fraser C.M."/>
            <person name="Birney E."/>
            <person name="Bork P."/>
            <person name="Brey P.T."/>
            <person name="Venter J.C."/>
            <person name="Weissenbach J."/>
            <person name="Kafatos F.C."/>
            <person name="Collins F.H."/>
            <person name="Hoffman S.L."/>
        </authorList>
    </citation>
    <scope>NUCLEOTIDE SEQUENCE [LARGE SCALE GENOMIC DNA]</scope>
    <source>
        <strain evidence="10">PEST</strain>
    </source>
</reference>
<reference evidence="10" key="2">
    <citation type="submission" date="2002-03" db="EMBL/GenBank/DDBJ databases">
        <authorList>
            <consortium name="The Anopheles Genome Sequencing Consortium"/>
        </authorList>
    </citation>
    <scope>NUCLEOTIDE SEQUENCE</scope>
    <source>
        <strain evidence="10">PEST</strain>
    </source>
</reference>
<dbReference type="GO" id="GO:0005975">
    <property type="term" value="P:carbohydrate metabolic process"/>
    <property type="evidence" value="ECO:0007669"/>
    <property type="project" value="InterPro"/>
</dbReference>
<dbReference type="FunFam" id="3.20.20.80:FF:000028">
    <property type="entry name" value="Chitinase domain-containing protein 1"/>
    <property type="match status" value="1"/>
</dbReference>
<dbReference type="SMART" id="SM00636">
    <property type="entry name" value="Glyco_18"/>
    <property type="match status" value="1"/>
</dbReference>
<dbReference type="Gene3D" id="3.20.20.80">
    <property type="entry name" value="Glycosidases"/>
    <property type="match status" value="1"/>
</dbReference>
<evidence type="ECO:0000256" key="2">
    <source>
        <dbReference type="ARBA" id="ARBA00004613"/>
    </source>
</evidence>
<accession>Q7Q402</accession>
<evidence type="ECO:0000256" key="1">
    <source>
        <dbReference type="ARBA" id="ARBA00004371"/>
    </source>
</evidence>
<dbReference type="AlphaFoldDB" id="Q7Q402"/>
<feature type="domain" description="GH18" evidence="9">
    <location>
        <begin position="86"/>
        <end position="402"/>
    </location>
</feature>
<dbReference type="GO" id="GO:0005576">
    <property type="term" value="C:extracellular region"/>
    <property type="evidence" value="ECO:0007669"/>
    <property type="project" value="UniProtKB-SubCell"/>
</dbReference>
<dbReference type="FunFam" id="3.10.50.10:FF:000002">
    <property type="entry name" value="Chitinase domain-containing protein 1"/>
    <property type="match status" value="1"/>
</dbReference>
<reference evidence="10" key="4">
    <citation type="journal article" date="2007" name="Genome Biol.">
        <title>Update of the Anopheles gambiae PEST genome assembly.</title>
        <authorList>
            <person name="Sharakhova M.V."/>
            <person name="Hammond M.P."/>
            <person name="Lobo N.F."/>
            <person name="Krzywinski J."/>
            <person name="Unger M.F."/>
            <person name="Hillenmeyer M.E."/>
            <person name="Bruggner R.V."/>
            <person name="Birney E."/>
            <person name="Collins F.H."/>
        </authorList>
    </citation>
    <scope>NUCLEOTIDE SEQUENCE</scope>
    <source>
        <strain evidence="10">PEST</strain>
    </source>
</reference>
<dbReference type="SUPFAM" id="SSF51445">
    <property type="entry name" value="(Trans)glycosidases"/>
    <property type="match status" value="1"/>
</dbReference>
<reference evidence="10" key="3">
    <citation type="journal article" date="2004" name="Trends Parasitol.">
        <title>The Anopheles gambiae genome: an update.</title>
        <authorList>
            <person name="Mongin E."/>
            <person name="Louis C."/>
            <person name="Holt R.A."/>
            <person name="Birney E."/>
            <person name="Collins F.H."/>
        </authorList>
    </citation>
    <scope>NUCLEOTIDE SEQUENCE</scope>
    <source>
        <strain evidence="10">PEST</strain>
    </source>
</reference>
<dbReference type="InterPro" id="IPR011583">
    <property type="entry name" value="Chitinase_II/V-like_cat"/>
</dbReference>
<comment type="caution">
    <text evidence="10">The sequence shown here is derived from an EMBL/GenBank/DDBJ whole genome shotgun (WGS) entry which is preliminary data.</text>
</comment>
<dbReference type="PANTHER" id="PTHR46066">
    <property type="entry name" value="CHITINASE DOMAIN-CONTAINING PROTEIN 1 FAMILY MEMBER"/>
    <property type="match status" value="1"/>
</dbReference>
<dbReference type="InterPro" id="IPR001223">
    <property type="entry name" value="Glyco_hydro18_cat"/>
</dbReference>
<comment type="subcellular location">
    <subcellularLocation>
        <location evidence="1">Lysosome</location>
    </subcellularLocation>
    <subcellularLocation>
        <location evidence="2">Secreted</location>
    </subcellularLocation>
</comment>
<evidence type="ECO:0000256" key="7">
    <source>
        <dbReference type="ARBA" id="ARBA00040976"/>
    </source>
</evidence>
<feature type="non-terminal residue" evidence="10">
    <location>
        <position position="1"/>
    </location>
</feature>
<reference evidence="10" key="5">
    <citation type="submission" date="2011-05" db="EMBL/GenBank/DDBJ databases">
        <authorList>
            <consortium name="VectorBase"/>
        </authorList>
    </citation>
    <scope>NUCLEOTIDE SEQUENCE</scope>
    <source>
        <strain evidence="10">PEST</strain>
    </source>
</reference>
<dbReference type="STRING" id="7165.Q7Q402"/>
<dbReference type="VEuPathDB" id="VectorBase:AGAP008124"/>
<keyword evidence="6" id="KW-0458">Lysosome</keyword>
<evidence type="ECO:0000256" key="3">
    <source>
        <dbReference type="ARBA" id="ARBA00009336"/>
    </source>
</evidence>
<dbReference type="InParanoid" id="Q7Q402"/>
<sequence length="402" mass="45574">CALNMLLHKTVLCVALAALFCHFAFATLSPSDKNKNKKVKELKVKTGPQPTNVYDRGLVQGEPSAKDIIVENAAYFQDTSLKLFEGKVLGFVTPWNNHGYDVAKLWGPKFDYVSPVWLQILRKGPKKYEVAGVHDIDDGWVKDVKKAGSTINNRVIPRVLFDKFTDRDFSQLLTYPEERTIVAKLLLATARKHRFDGLVLEVWSQLAARVEDSYLIGLVEEICNTLTAASYDCILVIPPARKETYDLFSRKHFEALEPSVTAFSLMTYDFSSVQRPGANAPLYWVRNAVQHVCPDGADRMREKRAKILVGLNMYGSDFTPNGGQPIVAHEYLALLKHLKGHLTYDEHDVENFFEVKTSNGRHMVFYPTLFSIDERLKLARELGTGISIWELGQGLDYFYDLF</sequence>
<keyword evidence="5 8" id="KW-0732">Signal</keyword>
<dbReference type="eggNOG" id="KOG2091">
    <property type="taxonomic scope" value="Eukaryota"/>
</dbReference>
<dbReference type="PaxDb" id="7165-AGAP008124-PA"/>
<organism evidence="10">
    <name type="scientific">Anopheles gambiae</name>
    <name type="common">African malaria mosquito</name>
    <dbReference type="NCBI Taxonomy" id="7165"/>
    <lineage>
        <taxon>Eukaryota</taxon>
        <taxon>Metazoa</taxon>
        <taxon>Ecdysozoa</taxon>
        <taxon>Arthropoda</taxon>
        <taxon>Hexapoda</taxon>
        <taxon>Insecta</taxon>
        <taxon>Pterygota</taxon>
        <taxon>Neoptera</taxon>
        <taxon>Endopterygota</taxon>
        <taxon>Diptera</taxon>
        <taxon>Nematocera</taxon>
        <taxon>Culicoidea</taxon>
        <taxon>Culicidae</taxon>
        <taxon>Anophelinae</taxon>
        <taxon>Anopheles</taxon>
    </lineage>
</organism>
<evidence type="ECO:0000256" key="6">
    <source>
        <dbReference type="ARBA" id="ARBA00023228"/>
    </source>
</evidence>
<dbReference type="HOGENOM" id="CLU_035132_2_0_1"/>
<evidence type="ECO:0000256" key="8">
    <source>
        <dbReference type="SAM" id="SignalP"/>
    </source>
</evidence>
<dbReference type="CDD" id="cd02876">
    <property type="entry name" value="GH18_SI-CLP"/>
    <property type="match status" value="1"/>
</dbReference>
<feature type="signal peptide" evidence="8">
    <location>
        <begin position="1"/>
        <end position="26"/>
    </location>
</feature>
<gene>
    <name evidence="10" type="ORF">AgaP_AGAP008124</name>
</gene>
<evidence type="ECO:0000256" key="4">
    <source>
        <dbReference type="ARBA" id="ARBA00022525"/>
    </source>
</evidence>
<evidence type="ECO:0000259" key="9">
    <source>
        <dbReference type="PROSITE" id="PS51910"/>
    </source>
</evidence>
<proteinExistence type="inferred from homology"/>
<dbReference type="PANTHER" id="PTHR46066:SF2">
    <property type="entry name" value="CHITINASE DOMAIN-CONTAINING PROTEIN 1"/>
    <property type="match status" value="1"/>
</dbReference>
<dbReference type="Pfam" id="PF00704">
    <property type="entry name" value="Glyco_hydro_18"/>
    <property type="match status" value="1"/>
</dbReference>
<comment type="similarity">
    <text evidence="3">Belongs to the glycosyl hydrolase 18 family.</text>
</comment>
<dbReference type="VEuPathDB" id="VectorBase:AGAMI1_004886"/>
<evidence type="ECO:0000256" key="5">
    <source>
        <dbReference type="ARBA" id="ARBA00022729"/>
    </source>
</evidence>
<name>Q7Q402_ANOGA</name>
<keyword evidence="4" id="KW-0964">Secreted</keyword>
<dbReference type="EMBL" id="AAAB01008964">
    <property type="protein sequence ID" value="EAA12357.2"/>
    <property type="molecule type" value="Genomic_DNA"/>
</dbReference>
<dbReference type="KEGG" id="aga:1277831"/>
<dbReference type="GO" id="GO:0005764">
    <property type="term" value="C:lysosome"/>
    <property type="evidence" value="ECO:0007669"/>
    <property type="project" value="UniProtKB-SubCell"/>
</dbReference>
<dbReference type="FunCoup" id="Q7Q402">
    <property type="interactions" value="875"/>
</dbReference>
<feature type="chain" id="PRO_5004289796" description="Chitinase domain-containing protein 1" evidence="8">
    <location>
        <begin position="27"/>
        <end position="402"/>
    </location>
</feature>
<dbReference type="GO" id="GO:0008061">
    <property type="term" value="F:chitin binding"/>
    <property type="evidence" value="ECO:0007669"/>
    <property type="project" value="InterPro"/>
</dbReference>
<dbReference type="PROSITE" id="PS51910">
    <property type="entry name" value="GH18_2"/>
    <property type="match status" value="1"/>
</dbReference>
<evidence type="ECO:0000313" key="10">
    <source>
        <dbReference type="EMBL" id="EAA12357.2"/>
    </source>
</evidence>
<dbReference type="InterPro" id="IPR017853">
    <property type="entry name" value="GH"/>
</dbReference>
<dbReference type="PhylomeDB" id="Q7Q402"/>
<protein>
    <recommendedName>
        <fullName evidence="7">Chitinase domain-containing protein 1</fullName>
    </recommendedName>
</protein>
<dbReference type="InterPro" id="IPR029070">
    <property type="entry name" value="Chitinase_insertion_sf"/>
</dbReference>